<evidence type="ECO:0000313" key="1">
    <source>
        <dbReference type="EMBL" id="KIY72496.1"/>
    </source>
</evidence>
<reference evidence="1 2" key="1">
    <citation type="journal article" date="2015" name="Fungal Genet. Biol.">
        <title>Evolution of novel wood decay mechanisms in Agaricales revealed by the genome sequences of Fistulina hepatica and Cylindrobasidium torrendii.</title>
        <authorList>
            <person name="Floudas D."/>
            <person name="Held B.W."/>
            <person name="Riley R."/>
            <person name="Nagy L.G."/>
            <person name="Koehler G."/>
            <person name="Ransdell A.S."/>
            <person name="Younus H."/>
            <person name="Chow J."/>
            <person name="Chiniquy J."/>
            <person name="Lipzen A."/>
            <person name="Tritt A."/>
            <person name="Sun H."/>
            <person name="Haridas S."/>
            <person name="LaButti K."/>
            <person name="Ohm R.A."/>
            <person name="Kues U."/>
            <person name="Blanchette R.A."/>
            <person name="Grigoriev I.V."/>
            <person name="Minto R.E."/>
            <person name="Hibbett D.S."/>
        </authorList>
    </citation>
    <scope>NUCLEOTIDE SEQUENCE [LARGE SCALE GENOMIC DNA]</scope>
    <source>
        <strain evidence="1 2">FP15055 ss-10</strain>
    </source>
</reference>
<accession>A0A0D7BSB5</accession>
<protein>
    <submittedName>
        <fullName evidence="1">Uncharacterized protein</fullName>
    </submittedName>
</protein>
<gene>
    <name evidence="1" type="ORF">CYLTODRAFT_417886</name>
</gene>
<dbReference type="AlphaFoldDB" id="A0A0D7BSB5"/>
<dbReference type="InterPro" id="IPR011024">
    <property type="entry name" value="G_crystallin-like"/>
</dbReference>
<dbReference type="SUPFAM" id="SSF49695">
    <property type="entry name" value="gamma-Crystallin-like"/>
    <property type="match status" value="1"/>
</dbReference>
<organism evidence="1 2">
    <name type="scientific">Cylindrobasidium torrendii FP15055 ss-10</name>
    <dbReference type="NCBI Taxonomy" id="1314674"/>
    <lineage>
        <taxon>Eukaryota</taxon>
        <taxon>Fungi</taxon>
        <taxon>Dikarya</taxon>
        <taxon>Basidiomycota</taxon>
        <taxon>Agaricomycotina</taxon>
        <taxon>Agaricomycetes</taxon>
        <taxon>Agaricomycetidae</taxon>
        <taxon>Agaricales</taxon>
        <taxon>Marasmiineae</taxon>
        <taxon>Physalacriaceae</taxon>
        <taxon>Cylindrobasidium</taxon>
    </lineage>
</organism>
<name>A0A0D7BSB5_9AGAR</name>
<dbReference type="Proteomes" id="UP000054007">
    <property type="component" value="Unassembled WGS sequence"/>
</dbReference>
<sequence length="88" mass="10729">MSTQTAYRRVKDDHTYEYCYRSDDTFADTENEANEALGMWEMERSCVNREDRAYRCDCDSCDVFRGQWQLYEFQKLYTVNSMAFHHHR</sequence>
<evidence type="ECO:0000313" key="2">
    <source>
        <dbReference type="Proteomes" id="UP000054007"/>
    </source>
</evidence>
<keyword evidence="2" id="KW-1185">Reference proteome</keyword>
<dbReference type="EMBL" id="KN880443">
    <property type="protein sequence ID" value="KIY72496.1"/>
    <property type="molecule type" value="Genomic_DNA"/>
</dbReference>
<proteinExistence type="predicted"/>